<dbReference type="Proteomes" id="UP001214628">
    <property type="component" value="Chromosome 2"/>
</dbReference>
<dbReference type="FunFam" id="1.10.472.10:FF:000007">
    <property type="entry name" value="Transcription factor IIIB 90 kDa subunit"/>
    <property type="match status" value="1"/>
</dbReference>
<keyword evidence="9" id="KW-0010">Activator</keyword>
<dbReference type="InterPro" id="IPR013763">
    <property type="entry name" value="Cyclin-like_dom"/>
</dbReference>
<dbReference type="GO" id="GO:0001006">
    <property type="term" value="F:RNA polymerase III type 3 promoter sequence-specific DNA binding"/>
    <property type="evidence" value="ECO:0007669"/>
    <property type="project" value="TreeGrafter"/>
</dbReference>
<dbReference type="InterPro" id="IPR013137">
    <property type="entry name" value="Znf_TFIIB"/>
</dbReference>
<feature type="domain" description="HIT" evidence="18">
    <location>
        <begin position="612"/>
        <end position="719"/>
    </location>
</feature>
<feature type="compositionally biased region" description="Basic and acidic residues" evidence="17">
    <location>
        <begin position="541"/>
        <end position="551"/>
    </location>
</feature>
<evidence type="ECO:0000256" key="14">
    <source>
        <dbReference type="PIRSR" id="PIRSR639383-2"/>
    </source>
</evidence>
<dbReference type="GO" id="GO:0008270">
    <property type="term" value="F:zinc ion binding"/>
    <property type="evidence" value="ECO:0007669"/>
    <property type="project" value="UniProtKB-KW"/>
</dbReference>
<keyword evidence="7" id="KW-0862">Zinc</keyword>
<dbReference type="InterPro" id="IPR036265">
    <property type="entry name" value="HIT-like_sf"/>
</dbReference>
<keyword evidence="4" id="KW-0547">Nucleotide-binding</keyword>
<dbReference type="InterPro" id="IPR039383">
    <property type="entry name" value="FHIT"/>
</dbReference>
<dbReference type="CDD" id="cd01275">
    <property type="entry name" value="FHIT"/>
    <property type="match status" value="1"/>
</dbReference>
<evidence type="ECO:0000256" key="6">
    <source>
        <dbReference type="ARBA" id="ARBA00022801"/>
    </source>
</evidence>
<dbReference type="InterPro" id="IPR000812">
    <property type="entry name" value="TFIIB"/>
</dbReference>
<evidence type="ECO:0000313" key="20">
    <source>
        <dbReference type="Proteomes" id="UP001214628"/>
    </source>
</evidence>
<keyword evidence="11" id="KW-0539">Nucleus</keyword>
<feature type="region of interest" description="Disordered" evidence="17">
    <location>
        <begin position="528"/>
        <end position="603"/>
    </location>
</feature>
<dbReference type="Gene3D" id="3.30.428.10">
    <property type="entry name" value="HIT-like"/>
    <property type="match status" value="1"/>
</dbReference>
<dbReference type="SUPFAM" id="SSF57783">
    <property type="entry name" value="Zinc beta-ribbon"/>
    <property type="match status" value="1"/>
</dbReference>
<keyword evidence="10" id="KW-0804">Transcription</keyword>
<keyword evidence="20" id="KW-1185">Reference proteome</keyword>
<dbReference type="GO" id="GO:0000126">
    <property type="term" value="C:transcription factor TFIIIB complex"/>
    <property type="evidence" value="ECO:0007669"/>
    <property type="project" value="UniProtKB-ARBA"/>
</dbReference>
<feature type="binding site" evidence="14">
    <location>
        <begin position="699"/>
        <end position="702"/>
    </location>
    <ligand>
        <name>substrate</name>
    </ligand>
</feature>
<dbReference type="GO" id="GO:0006384">
    <property type="term" value="P:transcription initiation at RNA polymerase III promoter"/>
    <property type="evidence" value="ECO:0007669"/>
    <property type="project" value="UniProtKB-ARBA"/>
</dbReference>
<dbReference type="EMBL" id="CP118376">
    <property type="protein sequence ID" value="WFD43053.1"/>
    <property type="molecule type" value="Genomic_DNA"/>
</dbReference>
<evidence type="ECO:0000256" key="16">
    <source>
        <dbReference type="PROSITE-ProRule" id="PRU00464"/>
    </source>
</evidence>
<evidence type="ECO:0000256" key="7">
    <source>
        <dbReference type="ARBA" id="ARBA00022833"/>
    </source>
</evidence>
<feature type="region of interest" description="Disordered" evidence="17">
    <location>
        <begin position="388"/>
        <end position="422"/>
    </location>
</feature>
<feature type="binding site" evidence="14">
    <location>
        <position position="693"/>
    </location>
    <ligand>
        <name>substrate</name>
    </ligand>
</feature>
<evidence type="ECO:0000256" key="9">
    <source>
        <dbReference type="ARBA" id="ARBA00023159"/>
    </source>
</evidence>
<evidence type="ECO:0000256" key="5">
    <source>
        <dbReference type="ARBA" id="ARBA00022771"/>
    </source>
</evidence>
<dbReference type="PRINTS" id="PR00685">
    <property type="entry name" value="TIFACTORIIB"/>
</dbReference>
<feature type="compositionally biased region" description="Acidic residues" evidence="17">
    <location>
        <begin position="553"/>
        <end position="573"/>
    </location>
</feature>
<dbReference type="AlphaFoldDB" id="A0AAF0F5A0"/>
<dbReference type="PROSITE" id="PS00892">
    <property type="entry name" value="HIT_1"/>
    <property type="match status" value="1"/>
</dbReference>
<feature type="region of interest" description="Disordered" evidence="17">
    <location>
        <begin position="465"/>
        <end position="512"/>
    </location>
</feature>
<dbReference type="InterPro" id="IPR011665">
    <property type="entry name" value="BRF1_TBP-bd_dom"/>
</dbReference>
<protein>
    <recommendedName>
        <fullName evidence="12">B-related factor 1</fullName>
    </recommendedName>
</protein>
<evidence type="ECO:0000256" key="15">
    <source>
        <dbReference type="PIRSR" id="PIRSR639383-3"/>
    </source>
</evidence>
<dbReference type="InterPro" id="IPR013150">
    <property type="entry name" value="TFIIB_cyclin"/>
</dbReference>
<dbReference type="InterPro" id="IPR011146">
    <property type="entry name" value="HIT-like"/>
</dbReference>
<dbReference type="Gene3D" id="1.20.5.650">
    <property type="entry name" value="Single helix bin"/>
    <property type="match status" value="1"/>
</dbReference>
<comment type="subcellular location">
    <subcellularLocation>
        <location evidence="1">Nucleus</location>
    </subcellularLocation>
</comment>
<comment type="similarity">
    <text evidence="2">Belongs to the TFIIB family.</text>
</comment>
<evidence type="ECO:0000256" key="8">
    <source>
        <dbReference type="ARBA" id="ARBA00023015"/>
    </source>
</evidence>
<keyword evidence="3" id="KW-0479">Metal-binding</keyword>
<feature type="binding site" evidence="14">
    <location>
        <position position="708"/>
    </location>
    <ligand>
        <name>substrate</name>
    </ligand>
</feature>
<feature type="compositionally biased region" description="Acidic residues" evidence="17">
    <location>
        <begin position="413"/>
        <end position="422"/>
    </location>
</feature>
<dbReference type="CDD" id="cd20553">
    <property type="entry name" value="CYCLIN_TFIIIB90_rpt1"/>
    <property type="match status" value="1"/>
</dbReference>
<dbReference type="PANTHER" id="PTHR11618">
    <property type="entry name" value="TRANSCRIPTION INITIATION FACTOR IIB-RELATED"/>
    <property type="match status" value="1"/>
</dbReference>
<dbReference type="Pfam" id="PF01230">
    <property type="entry name" value="HIT"/>
    <property type="match status" value="1"/>
</dbReference>
<reference evidence="19" key="1">
    <citation type="submission" date="2023-02" db="EMBL/GenBank/DDBJ databases">
        <title>Mating type loci evolution in Malassezia.</title>
        <authorList>
            <person name="Coelho M.A."/>
        </authorList>
    </citation>
    <scope>NUCLEOTIDE SEQUENCE</scope>
    <source>
        <strain evidence="19">CBS 14136</strain>
    </source>
</reference>
<dbReference type="Pfam" id="PF07741">
    <property type="entry name" value="BRF1"/>
    <property type="match status" value="1"/>
</dbReference>
<evidence type="ECO:0000259" key="18">
    <source>
        <dbReference type="PROSITE" id="PS51084"/>
    </source>
</evidence>
<dbReference type="GO" id="GO:0000166">
    <property type="term" value="F:nucleotide binding"/>
    <property type="evidence" value="ECO:0007669"/>
    <property type="project" value="UniProtKB-KW"/>
</dbReference>
<evidence type="ECO:0000256" key="17">
    <source>
        <dbReference type="SAM" id="MobiDB-lite"/>
    </source>
</evidence>
<evidence type="ECO:0000256" key="11">
    <source>
        <dbReference type="ARBA" id="ARBA00023242"/>
    </source>
</evidence>
<dbReference type="CDD" id="cd20554">
    <property type="entry name" value="CYCLIN_TFIIIB90_rpt2"/>
    <property type="match status" value="1"/>
</dbReference>
<dbReference type="InterPro" id="IPR036915">
    <property type="entry name" value="Cyclin-like_sf"/>
</dbReference>
<evidence type="ECO:0000313" key="19">
    <source>
        <dbReference type="EMBL" id="WFD43053.1"/>
    </source>
</evidence>
<dbReference type="GO" id="GO:0097550">
    <property type="term" value="C:transcription preinitiation complex"/>
    <property type="evidence" value="ECO:0007669"/>
    <property type="project" value="TreeGrafter"/>
</dbReference>
<proteinExistence type="inferred from homology"/>
<keyword evidence="8" id="KW-0805">Transcription regulation</keyword>
<dbReference type="PANTHER" id="PTHR11618:SF4">
    <property type="entry name" value="TRANSCRIPTION FACTOR IIIB 90 KDA SUBUNIT"/>
    <property type="match status" value="1"/>
</dbReference>
<feature type="site" description="Important for induction of apoptosis" evidence="15">
    <location>
        <position position="724"/>
    </location>
</feature>
<organism evidence="19 20">
    <name type="scientific">Malassezia psittaci</name>
    <dbReference type="NCBI Taxonomy" id="1821823"/>
    <lineage>
        <taxon>Eukaryota</taxon>
        <taxon>Fungi</taxon>
        <taxon>Dikarya</taxon>
        <taxon>Basidiomycota</taxon>
        <taxon>Ustilaginomycotina</taxon>
        <taxon>Malasseziomycetes</taxon>
        <taxon>Malasseziales</taxon>
        <taxon>Malasseziaceae</taxon>
        <taxon>Malassezia</taxon>
    </lineage>
</organism>
<evidence type="ECO:0000256" key="12">
    <source>
        <dbReference type="ARBA" id="ARBA00031009"/>
    </source>
</evidence>
<evidence type="ECO:0000256" key="10">
    <source>
        <dbReference type="ARBA" id="ARBA00023163"/>
    </source>
</evidence>
<evidence type="ECO:0000256" key="13">
    <source>
        <dbReference type="PIRSR" id="PIRSR639383-1"/>
    </source>
</evidence>
<dbReference type="FunFam" id="3.30.428.10:FF:000011">
    <property type="entry name" value="Fragile histidine triad"/>
    <property type="match status" value="1"/>
</dbReference>
<dbReference type="FunFam" id="1.10.472.10:FF:000002">
    <property type="entry name" value="Transcription factor IIIB 90 kDa subunit"/>
    <property type="match status" value="1"/>
</dbReference>
<accession>A0AAF0F5A0</accession>
<sequence>MRCTNCGSLAIDFADSQAVCSACGVVLEESQIVSDITFAENTAGGAVVQGSYLGADQGKLFLLTMQYVHELQDLVFEGAQQANRESVQLPMVGQSPNAARWNINRMATARNVPSHVAERALRFFQLALDGGTATESGSQPKNFVLGRKSDYTVASCLYVACRMAKTTHMLIDFADVIQVNVFVLGRSYLRLLRVLNLQMPLIDPSFYISRFAALLEFGEETQRVVTDATRLVTRFKTDWMVEGRRPAGICGACLLLAARMNHFRRSVTEIVQVVKIADVTLRKRLEEFKSTPSGQLTIEDFRSVWLEEENNPPAFARARNPASRKDAEGDVSKVAPNVAEQLLPEAPELDQLAERATEQEIKSYLQQDDIRALNTDLSTQEQIRVERARTGHTTAEPNPVMNSKTSNEAETSVQEEDLGDLDEDELDGFILSEEEVKIKERVWMEFNKDYLEGALARQLKAEADQKAGISTAPKSVSPFELIQRKRQKPRDASTAPTKSAAESAKQMMQQKRWSRRINYDVLNSLFAKPDESRSNSNHQRSAREPVDRSVGDSEQEDGDEDEELEDDDDDDDAPNAKRARAEAMDWRKLGGLPPAPTETEYDAEEAATLKADQIKFGSFNVSDQVFYENNAAAAIVNLKPIVPGHVLVIPKTRYTRLADVTHTDLALLFEAVQFVGKVVERACAGDSLSIAIQDGPNAGQTVDHVHVHVIPRRAGDITPNDKIYEHLEHFGLELRSVHEKQVDSDRRPRTREQMNAEATWLRGQC</sequence>
<dbReference type="GO" id="GO:0005634">
    <property type="term" value="C:nucleus"/>
    <property type="evidence" value="ECO:0007669"/>
    <property type="project" value="UniProtKB-SubCell"/>
</dbReference>
<feature type="compositionally biased region" description="Polar residues" evidence="17">
    <location>
        <begin position="391"/>
        <end position="412"/>
    </location>
</feature>
<name>A0AAF0F5A0_9BASI</name>
<dbReference type="Pfam" id="PF00382">
    <property type="entry name" value="TFIIB"/>
    <property type="match status" value="2"/>
</dbReference>
<feature type="short sequence motif" description="Histidine triad motif" evidence="16">
    <location>
        <begin position="704"/>
        <end position="708"/>
    </location>
</feature>
<evidence type="ECO:0000256" key="4">
    <source>
        <dbReference type="ARBA" id="ARBA00022741"/>
    </source>
</evidence>
<dbReference type="Pfam" id="PF08271">
    <property type="entry name" value="Zn_Ribbon_TF"/>
    <property type="match status" value="1"/>
</dbReference>
<evidence type="ECO:0000256" key="2">
    <source>
        <dbReference type="ARBA" id="ARBA00010857"/>
    </source>
</evidence>
<feature type="compositionally biased region" description="Basic and acidic residues" evidence="17">
    <location>
        <begin position="579"/>
        <end position="588"/>
    </location>
</feature>
<dbReference type="SMART" id="SM00385">
    <property type="entry name" value="CYCLIN"/>
    <property type="match status" value="2"/>
</dbReference>
<feature type="active site" description="Tele-AMP-histidine intermediate" evidence="13">
    <location>
        <position position="706"/>
    </location>
</feature>
<dbReference type="InterPro" id="IPR019808">
    <property type="entry name" value="Histidine_triad_CS"/>
</dbReference>
<dbReference type="Gene3D" id="1.10.472.10">
    <property type="entry name" value="Cyclin-like"/>
    <property type="match status" value="2"/>
</dbReference>
<keyword evidence="5" id="KW-0863">Zinc-finger</keyword>
<evidence type="ECO:0000256" key="3">
    <source>
        <dbReference type="ARBA" id="ARBA00022723"/>
    </source>
</evidence>
<evidence type="ECO:0000256" key="1">
    <source>
        <dbReference type="ARBA" id="ARBA00004123"/>
    </source>
</evidence>
<dbReference type="SUPFAM" id="SSF47954">
    <property type="entry name" value="Cyclin-like"/>
    <property type="match status" value="2"/>
</dbReference>
<dbReference type="GO" id="GO:0070897">
    <property type="term" value="P:transcription preinitiation complex assembly"/>
    <property type="evidence" value="ECO:0007669"/>
    <property type="project" value="InterPro"/>
</dbReference>
<gene>
    <name evidence="19" type="primary">BRF1</name>
    <name evidence="19" type="ORF">MPSI1_001705</name>
</gene>
<feature type="binding site" evidence="14">
    <location>
        <position position="637"/>
    </location>
    <ligand>
        <name>substrate</name>
    </ligand>
</feature>
<dbReference type="GO" id="GO:0000995">
    <property type="term" value="F:RNA polymerase III general transcription initiation factor activity"/>
    <property type="evidence" value="ECO:0007669"/>
    <property type="project" value="TreeGrafter"/>
</dbReference>
<dbReference type="PROSITE" id="PS51084">
    <property type="entry name" value="HIT_2"/>
    <property type="match status" value="1"/>
</dbReference>
<keyword evidence="6" id="KW-0378">Hydrolase</keyword>
<dbReference type="GO" id="GO:0016787">
    <property type="term" value="F:hydrolase activity"/>
    <property type="evidence" value="ECO:0007669"/>
    <property type="project" value="UniProtKB-KW"/>
</dbReference>
<dbReference type="SUPFAM" id="SSF54197">
    <property type="entry name" value="HIT-like"/>
    <property type="match status" value="1"/>
</dbReference>
<dbReference type="GO" id="GO:0017025">
    <property type="term" value="F:TBP-class protein binding"/>
    <property type="evidence" value="ECO:0007669"/>
    <property type="project" value="InterPro"/>
</dbReference>